<evidence type="ECO:0000313" key="4">
    <source>
        <dbReference type="Proteomes" id="UP001211907"/>
    </source>
</evidence>
<dbReference type="Proteomes" id="UP001211907">
    <property type="component" value="Unassembled WGS sequence"/>
</dbReference>
<dbReference type="PANTHER" id="PTHR10814:SF21">
    <property type="entry name" value="PROTEIN GROUCHO"/>
    <property type="match status" value="1"/>
</dbReference>
<feature type="region of interest" description="Disordered" evidence="2">
    <location>
        <begin position="159"/>
        <end position="197"/>
    </location>
</feature>
<dbReference type="InterPro" id="IPR009146">
    <property type="entry name" value="Groucho_enhance"/>
</dbReference>
<dbReference type="SUPFAM" id="SSF50978">
    <property type="entry name" value="WD40 repeat-like"/>
    <property type="match status" value="1"/>
</dbReference>
<protein>
    <submittedName>
        <fullName evidence="3">Uncharacterized protein</fullName>
    </submittedName>
</protein>
<sequence>MEDTLHTNDLQSKSFGSNGNNSVMSAPSTQLSTIMNTSIDSCYSHIQNLRSELSYIGATILDNGRDMVKLRSDLEANVFLTGSLSSRVNGLRHLAGQYREIIEKTMPLLAFETQTLVQDDLNMLAQFAADVEAELPENLRHHQVHADAVFHRITTDPHMKISSDIHGPHMQQNSPSKRSSFEQYSTEGPSKRSHQFISPAEIESIVQKNPRLTTSKNDGISSNIFNRVPHPFTSIKKKSIDPETDSRIYSFETMETEKSVAENKKQILDINSSELGKNIGEGKEKLVYVDFSPSVFQSVASLEPEILLSLNALNYEHGENFIEQKIFIDNADMPSPEKPCKEILRFKCEGIVSSLEFEDTMDGDEIFDEPRILYSGTRGIVEIWDLKQSIEARIGKRAFSIDCQTDGYVRVTKKVLTNENIMLIAGEFGEVIFCDLKAPTPSIISKLPIPFEHEYDTYTSGAALALNSSFTAMTVHNGGGVNLWDVRSKSMIRTIGAHIKEATCCGFYKGVYNDNCDSFITSGVDGVLKLWDSRGGRDGQGKSGYETGSFTVPQKVYSMGCDPIRSGVCALGYDNNDMEALDLVDLQDVRIVTRIHNFHTEQIMSIKYSKNGTCLMSDKNFSN</sequence>
<dbReference type="GO" id="GO:0005667">
    <property type="term" value="C:transcription regulator complex"/>
    <property type="evidence" value="ECO:0007669"/>
    <property type="project" value="TreeGrafter"/>
</dbReference>
<accession>A0AAD5TAZ3</accession>
<proteinExistence type="inferred from homology"/>
<dbReference type="AlphaFoldDB" id="A0AAD5TAZ3"/>
<dbReference type="EMBL" id="JADGJH010000040">
    <property type="protein sequence ID" value="KAJ3140912.1"/>
    <property type="molecule type" value="Genomic_DNA"/>
</dbReference>
<feature type="region of interest" description="Disordered" evidence="2">
    <location>
        <begin position="1"/>
        <end position="22"/>
    </location>
</feature>
<dbReference type="Gene3D" id="2.130.10.10">
    <property type="entry name" value="YVTN repeat-like/Quinoprotein amine dehydrogenase"/>
    <property type="match status" value="1"/>
</dbReference>
<gene>
    <name evidence="3" type="ORF">HK100_008276</name>
</gene>
<organism evidence="3 4">
    <name type="scientific">Physocladia obscura</name>
    <dbReference type="NCBI Taxonomy" id="109957"/>
    <lineage>
        <taxon>Eukaryota</taxon>
        <taxon>Fungi</taxon>
        <taxon>Fungi incertae sedis</taxon>
        <taxon>Chytridiomycota</taxon>
        <taxon>Chytridiomycota incertae sedis</taxon>
        <taxon>Chytridiomycetes</taxon>
        <taxon>Chytridiales</taxon>
        <taxon>Chytriomycetaceae</taxon>
        <taxon>Physocladia</taxon>
    </lineage>
</organism>
<evidence type="ECO:0000256" key="2">
    <source>
        <dbReference type="SAM" id="MobiDB-lite"/>
    </source>
</evidence>
<reference evidence="3" key="1">
    <citation type="submission" date="2020-05" db="EMBL/GenBank/DDBJ databases">
        <title>Phylogenomic resolution of chytrid fungi.</title>
        <authorList>
            <person name="Stajich J.E."/>
            <person name="Amses K."/>
            <person name="Simmons R."/>
            <person name="Seto K."/>
            <person name="Myers J."/>
            <person name="Bonds A."/>
            <person name="Quandt C.A."/>
            <person name="Barry K."/>
            <person name="Liu P."/>
            <person name="Grigoriev I."/>
            <person name="Longcore J.E."/>
            <person name="James T.Y."/>
        </authorList>
    </citation>
    <scope>NUCLEOTIDE SEQUENCE</scope>
    <source>
        <strain evidence="3">JEL0513</strain>
    </source>
</reference>
<dbReference type="InterPro" id="IPR036322">
    <property type="entry name" value="WD40_repeat_dom_sf"/>
</dbReference>
<dbReference type="GO" id="GO:0003714">
    <property type="term" value="F:transcription corepressor activity"/>
    <property type="evidence" value="ECO:0007669"/>
    <property type="project" value="TreeGrafter"/>
</dbReference>
<evidence type="ECO:0000313" key="3">
    <source>
        <dbReference type="EMBL" id="KAJ3140912.1"/>
    </source>
</evidence>
<evidence type="ECO:0000256" key="1">
    <source>
        <dbReference type="ARBA" id="ARBA00005969"/>
    </source>
</evidence>
<dbReference type="PANTHER" id="PTHR10814">
    <property type="entry name" value="TRANSDUCIN-LIKE ENHANCER PROTEIN"/>
    <property type="match status" value="1"/>
</dbReference>
<keyword evidence="4" id="KW-1185">Reference proteome</keyword>
<feature type="compositionally biased region" description="Polar residues" evidence="2">
    <location>
        <begin position="7"/>
        <end position="22"/>
    </location>
</feature>
<comment type="caution">
    <text evidence="3">The sequence shown here is derived from an EMBL/GenBank/DDBJ whole genome shotgun (WGS) entry which is preliminary data.</text>
</comment>
<dbReference type="InterPro" id="IPR015943">
    <property type="entry name" value="WD40/YVTN_repeat-like_dom_sf"/>
</dbReference>
<comment type="similarity">
    <text evidence="1">Belongs to the WD repeat Groucho/TLE family.</text>
</comment>
<feature type="compositionally biased region" description="Polar residues" evidence="2">
    <location>
        <begin position="170"/>
        <end position="188"/>
    </location>
</feature>
<dbReference type="GO" id="GO:0005634">
    <property type="term" value="C:nucleus"/>
    <property type="evidence" value="ECO:0007669"/>
    <property type="project" value="InterPro"/>
</dbReference>
<name>A0AAD5TAZ3_9FUNG</name>